<reference evidence="1 2" key="1">
    <citation type="journal article" date="2016" name="ISME J.">
        <title>Global occurrence and heterogeneity of the Roseobacter-clade species Ruegeria mobilis.</title>
        <authorList>
            <person name="Sonnenschein E."/>
            <person name="Gram L."/>
        </authorList>
    </citation>
    <scope>NUCLEOTIDE SEQUENCE [LARGE SCALE GENOMIC DNA]</scope>
    <source>
        <strain evidence="1 2">F1926</strain>
    </source>
</reference>
<protein>
    <submittedName>
        <fullName evidence="1">Uncharacterized protein</fullName>
    </submittedName>
</protein>
<organism evidence="1 2">
    <name type="scientific">Tritonibacter mobilis F1926</name>
    <dbReference type="NCBI Taxonomy" id="1265309"/>
    <lineage>
        <taxon>Bacteria</taxon>
        <taxon>Pseudomonadati</taxon>
        <taxon>Pseudomonadota</taxon>
        <taxon>Alphaproteobacteria</taxon>
        <taxon>Rhodobacterales</taxon>
        <taxon>Paracoccaceae</taxon>
        <taxon>Tritonibacter</taxon>
    </lineage>
</organism>
<dbReference type="Proteomes" id="UP000013243">
    <property type="component" value="Chromosome"/>
</dbReference>
<dbReference type="KEGG" id="rmb:K529_006955"/>
<dbReference type="EMBL" id="CP015230">
    <property type="protein sequence ID" value="ANP40499.1"/>
    <property type="molecule type" value="Genomic_DNA"/>
</dbReference>
<gene>
    <name evidence="1" type="ORF">K529_006955</name>
</gene>
<dbReference type="AlphaFoldDB" id="A0A1B1A1P0"/>
<evidence type="ECO:0000313" key="2">
    <source>
        <dbReference type="Proteomes" id="UP000013243"/>
    </source>
</evidence>
<accession>A0A1B1A1P0</accession>
<dbReference type="InterPro" id="IPR043019">
    <property type="entry name" value="GrlR_sf"/>
</dbReference>
<evidence type="ECO:0000313" key="1">
    <source>
        <dbReference type="EMBL" id="ANP40499.1"/>
    </source>
</evidence>
<proteinExistence type="predicted"/>
<sequence>MVIFEQGRARGGDSIVAYNGTYTATGSDIEIQLEAFRHSHKNDLVPIFGKEHVTITVNAKLLTKERIVGTASCVDAPDIPMKVVFTKLRD</sequence>
<name>A0A1B1A1P0_9RHOB</name>
<dbReference type="Gene3D" id="2.40.128.380">
    <property type="entry name" value="T3SS negative regulator GrlR"/>
    <property type="match status" value="1"/>
</dbReference>